<evidence type="ECO:0000256" key="1">
    <source>
        <dbReference type="SAM" id="MobiDB-lite"/>
    </source>
</evidence>
<dbReference type="STRING" id="74557.A0A1V9YWS7"/>
<name>A0A1V9YWS7_9STRA</name>
<feature type="compositionally biased region" description="Acidic residues" evidence="1">
    <location>
        <begin position="76"/>
        <end position="88"/>
    </location>
</feature>
<protein>
    <submittedName>
        <fullName evidence="2">Uncharacterized protein</fullName>
    </submittedName>
</protein>
<feature type="compositionally biased region" description="Polar residues" evidence="1">
    <location>
        <begin position="18"/>
        <end position="32"/>
    </location>
</feature>
<dbReference type="AlphaFoldDB" id="A0A1V9YWS7"/>
<dbReference type="Proteomes" id="UP000243217">
    <property type="component" value="Unassembled WGS sequence"/>
</dbReference>
<accession>A0A1V9YWS7</accession>
<evidence type="ECO:0000313" key="3">
    <source>
        <dbReference type="Proteomes" id="UP000243217"/>
    </source>
</evidence>
<feature type="region of interest" description="Disordered" evidence="1">
    <location>
        <begin position="1"/>
        <end position="93"/>
    </location>
</feature>
<feature type="compositionally biased region" description="Basic and acidic residues" evidence="1">
    <location>
        <begin position="1"/>
        <end position="15"/>
    </location>
</feature>
<feature type="non-terminal residue" evidence="2">
    <location>
        <position position="1"/>
    </location>
</feature>
<proteinExistence type="predicted"/>
<reference evidence="2 3" key="1">
    <citation type="journal article" date="2014" name="Genome Biol. Evol.">
        <title>The secreted proteins of Achlya hypogyna and Thraustotheca clavata identify the ancestral oomycete secretome and reveal gene acquisitions by horizontal gene transfer.</title>
        <authorList>
            <person name="Misner I."/>
            <person name="Blouin N."/>
            <person name="Leonard G."/>
            <person name="Richards T.A."/>
            <person name="Lane C.E."/>
        </authorList>
    </citation>
    <scope>NUCLEOTIDE SEQUENCE [LARGE SCALE GENOMIC DNA]</scope>
    <source>
        <strain evidence="2 3">ATCC 34112</strain>
    </source>
</reference>
<evidence type="ECO:0000313" key="2">
    <source>
        <dbReference type="EMBL" id="OQR90000.1"/>
    </source>
</evidence>
<dbReference type="EMBL" id="JNBS01002616">
    <property type="protein sequence ID" value="OQR90000.1"/>
    <property type="molecule type" value="Genomic_DNA"/>
</dbReference>
<gene>
    <name evidence="2" type="ORF">THRCLA_09473</name>
</gene>
<keyword evidence="3" id="KW-1185">Reference proteome</keyword>
<comment type="caution">
    <text evidence="2">The sequence shown here is derived from an EMBL/GenBank/DDBJ whole genome shotgun (WGS) entry which is preliminary data.</text>
</comment>
<sequence>YLDLTAKKDENENGNKEAGSTAQSITLQTPNQDDSRTPADNLSEEEDDDSNSKPATATSTPVKLAIKLTAEHENMNDDDDDDEEEEDKYDIQKDPNYIQLIQLQRHQQKQLSDLEKEINTALASVAATTNFVLKGRFQEKVDTLQQSKVQLFDSINETNQSIADMEAAANA</sequence>
<organism evidence="2 3">
    <name type="scientific">Thraustotheca clavata</name>
    <dbReference type="NCBI Taxonomy" id="74557"/>
    <lineage>
        <taxon>Eukaryota</taxon>
        <taxon>Sar</taxon>
        <taxon>Stramenopiles</taxon>
        <taxon>Oomycota</taxon>
        <taxon>Saprolegniomycetes</taxon>
        <taxon>Saprolegniales</taxon>
        <taxon>Achlyaceae</taxon>
        <taxon>Thraustotheca</taxon>
    </lineage>
</organism>